<evidence type="ECO:0000313" key="1">
    <source>
        <dbReference type="EMBL" id="UNI18531.1"/>
    </source>
</evidence>
<protein>
    <submittedName>
        <fullName evidence="1">Uncharacterized protein</fullName>
    </submittedName>
</protein>
<gene>
    <name evidence="1" type="ORF">JDV02_004795</name>
</gene>
<proteinExistence type="predicted"/>
<dbReference type="EMBL" id="CP086357">
    <property type="protein sequence ID" value="UNI18531.1"/>
    <property type="molecule type" value="Genomic_DNA"/>
</dbReference>
<accession>A0A9Q8VB49</accession>
<dbReference type="Proteomes" id="UP000829364">
    <property type="component" value="Chromosome 4"/>
</dbReference>
<evidence type="ECO:0000313" key="2">
    <source>
        <dbReference type="Proteomes" id="UP000829364"/>
    </source>
</evidence>
<dbReference type="KEGG" id="ptkz:JDV02_004795"/>
<dbReference type="RefSeq" id="XP_047842012.1">
    <property type="nucleotide sequence ID" value="XM_047986032.1"/>
</dbReference>
<name>A0A9Q8VB49_9HYPO</name>
<organism evidence="1 2">
    <name type="scientific">Purpureocillium takamizusanense</name>
    <dbReference type="NCBI Taxonomy" id="2060973"/>
    <lineage>
        <taxon>Eukaryota</taxon>
        <taxon>Fungi</taxon>
        <taxon>Dikarya</taxon>
        <taxon>Ascomycota</taxon>
        <taxon>Pezizomycotina</taxon>
        <taxon>Sordariomycetes</taxon>
        <taxon>Hypocreomycetidae</taxon>
        <taxon>Hypocreales</taxon>
        <taxon>Ophiocordycipitaceae</taxon>
        <taxon>Purpureocillium</taxon>
    </lineage>
</organism>
<reference evidence="1" key="1">
    <citation type="submission" date="2021-11" db="EMBL/GenBank/DDBJ databases">
        <title>Purpureocillium_takamizusanense_genome.</title>
        <authorList>
            <person name="Nguyen N.-H."/>
        </authorList>
    </citation>
    <scope>NUCLEOTIDE SEQUENCE</scope>
    <source>
        <strain evidence="1">PT3</strain>
    </source>
</reference>
<sequence>MPDIDFTLTDAFQCRAIVGPNGGHCNAITRINQGKWDPPCKNCGLRPKVSDYSIKYVAMPGPSVQVTVNGEWASSSEVVYN</sequence>
<keyword evidence="2" id="KW-1185">Reference proteome</keyword>
<dbReference type="OrthoDB" id="4921607at2759"/>
<dbReference type="AlphaFoldDB" id="A0A9Q8VB49"/>
<dbReference type="GeneID" id="72066746"/>